<keyword evidence="2" id="KW-1185">Reference proteome</keyword>
<sequence length="375" mass="40078">MRFVSHPFKIGSFPSLFCCPLFFGLSLLHLSPSKPSSSNTPRVIRCHSFRTGNKKKQKPLYFSNISSVHELTTTPFLTTNHNNKRKTANQSFKMQLTNTLVVLSAALSAGVSAHPSLHGHQHFHERRADVDERDLTFIKNKAPVPSPSVVSSSSSAAPSATPTTAATGEYIPFCSGKSKRATLDQIAYSGNTGAEGSWGCNMQIIDESIKSLYNYTTTFTSSQDTYTCSCFNKIGPKGLIDGCWFAAITFSVKEGQSKHVAFEADSQGSCACGPGSDVPKTFIGQFAGTWLEFDWGSTPNGGNSGADASVLVAGATGMKYYGMKVAANGKTCSWVKSDGSNEGAYMPGMEAEDGVGCKGYHTGHLDVTLGDKFTA</sequence>
<organism evidence="1 2">
    <name type="scientific">Colletotrichum truncatum</name>
    <name type="common">Anthracnose fungus</name>
    <name type="synonym">Colletotrichum capsici</name>
    <dbReference type="NCBI Taxonomy" id="5467"/>
    <lineage>
        <taxon>Eukaryota</taxon>
        <taxon>Fungi</taxon>
        <taxon>Dikarya</taxon>
        <taxon>Ascomycota</taxon>
        <taxon>Pezizomycotina</taxon>
        <taxon>Sordariomycetes</taxon>
        <taxon>Hypocreomycetidae</taxon>
        <taxon>Glomerellales</taxon>
        <taxon>Glomerellaceae</taxon>
        <taxon>Colletotrichum</taxon>
        <taxon>Colletotrichum truncatum species complex</taxon>
    </lineage>
</organism>
<name>A0ACC3YR92_COLTU</name>
<protein>
    <submittedName>
        <fullName evidence="1">Uncharacterized protein</fullName>
    </submittedName>
</protein>
<evidence type="ECO:0000313" key="2">
    <source>
        <dbReference type="Proteomes" id="UP000805649"/>
    </source>
</evidence>
<gene>
    <name evidence="1" type="ORF">CTRU02_211176</name>
</gene>
<proteinExistence type="predicted"/>
<dbReference type="EMBL" id="VUJX02000007">
    <property type="protein sequence ID" value="KAL0934377.1"/>
    <property type="molecule type" value="Genomic_DNA"/>
</dbReference>
<reference evidence="1 2" key="1">
    <citation type="journal article" date="2020" name="Phytopathology">
        <title>Genome Sequence Resources of Colletotrichum truncatum, C. plurivorum, C. musicola, and C. sojae: Four Species Pathogenic to Soybean (Glycine max).</title>
        <authorList>
            <person name="Rogerio F."/>
            <person name="Boufleur T.R."/>
            <person name="Ciampi-Guillardi M."/>
            <person name="Sukno S.A."/>
            <person name="Thon M.R."/>
            <person name="Massola Junior N.S."/>
            <person name="Baroncelli R."/>
        </authorList>
    </citation>
    <scope>NUCLEOTIDE SEQUENCE [LARGE SCALE GENOMIC DNA]</scope>
    <source>
        <strain evidence="1 2">CMES1059</strain>
    </source>
</reference>
<accession>A0ACC3YR92</accession>
<comment type="caution">
    <text evidence="1">The sequence shown here is derived from an EMBL/GenBank/DDBJ whole genome shotgun (WGS) entry which is preliminary data.</text>
</comment>
<dbReference type="Proteomes" id="UP000805649">
    <property type="component" value="Unassembled WGS sequence"/>
</dbReference>
<evidence type="ECO:0000313" key="1">
    <source>
        <dbReference type="EMBL" id="KAL0934377.1"/>
    </source>
</evidence>